<feature type="domain" description="HTH myb-type" evidence="7">
    <location>
        <begin position="23"/>
        <end position="75"/>
    </location>
</feature>
<dbReference type="OMA" id="TTIWETE"/>
<keyword evidence="3" id="KW-0238">DNA-binding</keyword>
<name>A0A2C9VAQ3_MANES</name>
<dbReference type="Proteomes" id="UP000091857">
    <property type="component" value="Chromosome 9"/>
</dbReference>
<dbReference type="AlphaFoldDB" id="A0A2C9VAQ3"/>
<dbReference type="GO" id="GO:0006355">
    <property type="term" value="P:regulation of DNA-templated transcription"/>
    <property type="evidence" value="ECO:0000318"/>
    <property type="project" value="GO_Central"/>
</dbReference>
<dbReference type="GO" id="GO:0005634">
    <property type="term" value="C:nucleus"/>
    <property type="evidence" value="ECO:0000318"/>
    <property type="project" value="GO_Central"/>
</dbReference>
<dbReference type="SUPFAM" id="SSF46689">
    <property type="entry name" value="Homeodomain-like"/>
    <property type="match status" value="1"/>
</dbReference>
<comment type="subcellular location">
    <subcellularLocation>
        <location evidence="1">Nucleus</location>
    </subcellularLocation>
</comment>
<dbReference type="SMART" id="SM00717">
    <property type="entry name" value="SANT"/>
    <property type="match status" value="2"/>
</dbReference>
<dbReference type="FunFam" id="1.10.10.60:FF:000254">
    <property type="entry name" value="transcription repressor MYB5-like"/>
    <property type="match status" value="1"/>
</dbReference>
<evidence type="ECO:0008006" key="10">
    <source>
        <dbReference type="Google" id="ProtNLM"/>
    </source>
</evidence>
<dbReference type="InterPro" id="IPR015495">
    <property type="entry name" value="Myb_TF_plants"/>
</dbReference>
<evidence type="ECO:0000256" key="2">
    <source>
        <dbReference type="ARBA" id="ARBA00022737"/>
    </source>
</evidence>
<dbReference type="PANTHER" id="PTHR47994:SF5">
    <property type="entry name" value="F14D16.11-RELATED"/>
    <property type="match status" value="1"/>
</dbReference>
<feature type="region of interest" description="Disordered" evidence="5">
    <location>
        <begin position="135"/>
        <end position="169"/>
    </location>
</feature>
<proteinExistence type="predicted"/>
<dbReference type="PROSITE" id="PS51294">
    <property type="entry name" value="HTH_MYB"/>
    <property type="match status" value="2"/>
</dbReference>
<feature type="domain" description="HTH myb-type" evidence="7">
    <location>
        <begin position="76"/>
        <end position="130"/>
    </location>
</feature>
<protein>
    <recommendedName>
        <fullName evidence="10">MYB family protein</fullName>
    </recommendedName>
</protein>
<feature type="compositionally biased region" description="Polar residues" evidence="5">
    <location>
        <begin position="149"/>
        <end position="162"/>
    </location>
</feature>
<evidence type="ECO:0000256" key="5">
    <source>
        <dbReference type="SAM" id="MobiDB-lite"/>
    </source>
</evidence>
<dbReference type="InterPro" id="IPR017930">
    <property type="entry name" value="Myb_dom"/>
</dbReference>
<accession>A0A2C9VAQ3</accession>
<comment type="caution">
    <text evidence="8">The sequence shown here is derived from an EMBL/GenBank/DDBJ whole genome shotgun (WGS) entry which is preliminary data.</text>
</comment>
<organism evidence="8 9">
    <name type="scientific">Manihot esculenta</name>
    <name type="common">Cassava</name>
    <name type="synonym">Jatropha manihot</name>
    <dbReference type="NCBI Taxonomy" id="3983"/>
    <lineage>
        <taxon>Eukaryota</taxon>
        <taxon>Viridiplantae</taxon>
        <taxon>Streptophyta</taxon>
        <taxon>Embryophyta</taxon>
        <taxon>Tracheophyta</taxon>
        <taxon>Spermatophyta</taxon>
        <taxon>Magnoliopsida</taxon>
        <taxon>eudicotyledons</taxon>
        <taxon>Gunneridae</taxon>
        <taxon>Pentapetalae</taxon>
        <taxon>rosids</taxon>
        <taxon>fabids</taxon>
        <taxon>Malpighiales</taxon>
        <taxon>Euphorbiaceae</taxon>
        <taxon>Crotonoideae</taxon>
        <taxon>Manihoteae</taxon>
        <taxon>Manihot</taxon>
    </lineage>
</organism>
<evidence type="ECO:0000256" key="4">
    <source>
        <dbReference type="ARBA" id="ARBA00023242"/>
    </source>
</evidence>
<dbReference type="Pfam" id="PF00249">
    <property type="entry name" value="Myb_DNA-binding"/>
    <property type="match status" value="2"/>
</dbReference>
<dbReference type="EMBL" id="CM004395">
    <property type="protein sequence ID" value="OAY41924.1"/>
    <property type="molecule type" value="Genomic_DNA"/>
</dbReference>
<evidence type="ECO:0000313" key="8">
    <source>
        <dbReference type="EMBL" id="OAY41924.1"/>
    </source>
</evidence>
<evidence type="ECO:0000259" key="6">
    <source>
        <dbReference type="PROSITE" id="PS50090"/>
    </source>
</evidence>
<dbReference type="Gene3D" id="1.10.10.60">
    <property type="entry name" value="Homeodomain-like"/>
    <property type="match status" value="2"/>
</dbReference>
<dbReference type="PROSITE" id="PS50090">
    <property type="entry name" value="MYB_LIKE"/>
    <property type="match status" value="2"/>
</dbReference>
<dbReference type="CDD" id="cd00167">
    <property type="entry name" value="SANT"/>
    <property type="match status" value="2"/>
</dbReference>
<feature type="domain" description="Myb-like" evidence="6">
    <location>
        <begin position="76"/>
        <end position="126"/>
    </location>
</feature>
<keyword evidence="4" id="KW-0539">Nucleus</keyword>
<dbReference type="SMR" id="A0A2C9VAQ3"/>
<dbReference type="InterPro" id="IPR001005">
    <property type="entry name" value="SANT/Myb"/>
</dbReference>
<dbReference type="GO" id="GO:0000987">
    <property type="term" value="F:cis-regulatory region sequence-specific DNA binding"/>
    <property type="evidence" value="ECO:0000318"/>
    <property type="project" value="GO_Central"/>
</dbReference>
<evidence type="ECO:0000313" key="9">
    <source>
        <dbReference type="Proteomes" id="UP000091857"/>
    </source>
</evidence>
<evidence type="ECO:0000259" key="7">
    <source>
        <dbReference type="PROSITE" id="PS51294"/>
    </source>
</evidence>
<evidence type="ECO:0000256" key="1">
    <source>
        <dbReference type="ARBA" id="ARBA00004123"/>
    </source>
</evidence>
<evidence type="ECO:0000256" key="3">
    <source>
        <dbReference type="ARBA" id="ARBA00023125"/>
    </source>
</evidence>
<dbReference type="Gramene" id="Manes.09G139900.1.v8.1">
    <property type="protein sequence ID" value="Manes.09G139900.1.v8.1.CDS"/>
    <property type="gene ID" value="Manes.09G139900.v8.1"/>
</dbReference>
<dbReference type="OrthoDB" id="822937at2759"/>
<dbReference type="InterPro" id="IPR009057">
    <property type="entry name" value="Homeodomain-like_sf"/>
</dbReference>
<keyword evidence="9" id="KW-1185">Reference proteome</keyword>
<dbReference type="FunFam" id="1.10.10.60:FF:000001">
    <property type="entry name" value="MYB-related transcription factor"/>
    <property type="match status" value="1"/>
</dbReference>
<reference evidence="9" key="1">
    <citation type="journal article" date="2016" name="Nat. Biotechnol.">
        <title>Sequencing wild and cultivated cassava and related species reveals extensive interspecific hybridization and genetic diversity.</title>
        <authorList>
            <person name="Bredeson J.V."/>
            <person name="Lyons J.B."/>
            <person name="Prochnik S.E."/>
            <person name="Wu G.A."/>
            <person name="Ha C.M."/>
            <person name="Edsinger-Gonzales E."/>
            <person name="Grimwood J."/>
            <person name="Schmutz J."/>
            <person name="Rabbi I.Y."/>
            <person name="Egesi C."/>
            <person name="Nauluvula P."/>
            <person name="Lebot V."/>
            <person name="Ndunguru J."/>
            <person name="Mkamilo G."/>
            <person name="Bart R.S."/>
            <person name="Setter T.L."/>
            <person name="Gleadow R.M."/>
            <person name="Kulakow P."/>
            <person name="Ferguson M.E."/>
            <person name="Rounsley S."/>
            <person name="Rokhsar D.S."/>
        </authorList>
    </citation>
    <scope>NUCLEOTIDE SEQUENCE [LARGE SCALE GENOMIC DNA]</scope>
    <source>
        <strain evidence="9">cv. AM560-2</strain>
    </source>
</reference>
<gene>
    <name evidence="8" type="ORF">MANES_09G139900v8</name>
</gene>
<dbReference type="PANTHER" id="PTHR47994">
    <property type="entry name" value="F14D16.11-RELATED"/>
    <property type="match status" value="1"/>
</dbReference>
<feature type="domain" description="Myb-like" evidence="6">
    <location>
        <begin position="23"/>
        <end position="75"/>
    </location>
</feature>
<dbReference type="STRING" id="3983.A0A2C9VAQ3"/>
<sequence length="312" mass="35256">MRNPSSSSSPSARKTTATPCCSKVGIKRGPWTPEEDELLSNYIKKEGAERWRTLPKRAGLLRCGKSCRLRWMNYLRPSVKRGRIAPDEEDLILRLHRLLGNRWSLIAGRIPGRTDNEIKNYWNTHLSKKLISQGIDPRTHKPLNPNPNPSQRAQDPNQNSGLKSVHLEETGRTYRTIATKVSQNFNMTNPDGYRNPIVDEGGNNNWLNFNGLVMGLQSDQGHNNAEYNYIANENEDPFSSFLDALIDENENLFTINQQNHHQQQQHLNNMAAPSVQVQPFVSSAQTFNNTSIWEAEVAPSMAVLGEEDVGLT</sequence>
<keyword evidence="2" id="KW-0677">Repeat</keyword>